<name>A0A0A1W155_MICAE</name>
<dbReference type="RefSeq" id="WP_002757780.1">
    <property type="nucleotide sequence ID" value="NZ_BBPA01000073.1"/>
</dbReference>
<dbReference type="Proteomes" id="UP000030321">
    <property type="component" value="Unassembled WGS sequence"/>
</dbReference>
<dbReference type="SUPFAM" id="SSF48452">
    <property type="entry name" value="TPR-like"/>
    <property type="match status" value="1"/>
</dbReference>
<comment type="caution">
    <text evidence="1">The sequence shown here is derived from an EMBL/GenBank/DDBJ whole genome shotgun (WGS) entry which is preliminary data.</text>
</comment>
<accession>A0A0A1W155</accession>
<reference evidence="2" key="1">
    <citation type="journal article" date="2015" name="Genome">
        <title>Whole Genome Sequence of the Non-Microcystin-Producing Microcystis aeruginosa Strain NIES-44.</title>
        <authorList>
            <person name="Okano K."/>
            <person name="Miyata N."/>
            <person name="Ozaki Y."/>
        </authorList>
    </citation>
    <scope>NUCLEOTIDE SEQUENCE [LARGE SCALE GENOMIC DNA]</scope>
    <source>
        <strain evidence="2">NIES-44</strain>
    </source>
</reference>
<organism evidence="1 2">
    <name type="scientific">Microcystis aeruginosa NIES-44</name>
    <dbReference type="NCBI Taxonomy" id="449439"/>
    <lineage>
        <taxon>Bacteria</taxon>
        <taxon>Bacillati</taxon>
        <taxon>Cyanobacteriota</taxon>
        <taxon>Cyanophyceae</taxon>
        <taxon>Oscillatoriophycideae</taxon>
        <taxon>Chroococcales</taxon>
        <taxon>Microcystaceae</taxon>
        <taxon>Microcystis</taxon>
    </lineage>
</organism>
<dbReference type="AlphaFoldDB" id="A0A0A1W155"/>
<sequence>MTETANFTLEQGLERYQQGESAASLLPEFKQLSDRSPKNAAVWSCLAWLYMLTDKPELALKAAQKAVKLDKVSPQNRINLVLAMLETKTAGVREHIELVQQLVSLNKEVRQEVDENIADGLARKPNWKSLERVKAWLNE</sequence>
<dbReference type="EMBL" id="BBPA01000073">
    <property type="protein sequence ID" value="GAL95559.1"/>
    <property type="molecule type" value="Genomic_DNA"/>
</dbReference>
<dbReference type="Gene3D" id="1.25.40.10">
    <property type="entry name" value="Tetratricopeptide repeat domain"/>
    <property type="match status" value="1"/>
</dbReference>
<evidence type="ECO:0000313" key="1">
    <source>
        <dbReference type="EMBL" id="GAL95559.1"/>
    </source>
</evidence>
<protein>
    <submittedName>
        <fullName evidence="1">TPR-repeat protein, specific for cyanobacteria</fullName>
    </submittedName>
</protein>
<dbReference type="InterPro" id="IPR011990">
    <property type="entry name" value="TPR-like_helical_dom_sf"/>
</dbReference>
<proteinExistence type="predicted"/>
<evidence type="ECO:0000313" key="2">
    <source>
        <dbReference type="Proteomes" id="UP000030321"/>
    </source>
</evidence>
<gene>
    <name evidence="1" type="ORF">N44_04415</name>
</gene>